<dbReference type="AlphaFoldDB" id="Q0UDS9"/>
<dbReference type="RefSeq" id="XP_001800367.1">
    <property type="nucleotide sequence ID" value="XM_001800315.1"/>
</dbReference>
<accession>Q0UDS9</accession>
<gene>
    <name evidence="1" type="ORF">SNOG_10085</name>
</gene>
<dbReference type="GeneID" id="5977273"/>
<sequence length="78" mass="8662">MYLACIAHALSILAAPLSTHIHVKNEIKLEISVDANGDDAHRRVRGDRAFATHRRSYKVVILMTIEQDADAHNLTSAQ</sequence>
<name>Q0UDS9_PHANO</name>
<reference evidence="2" key="1">
    <citation type="journal article" date="2007" name="Plant Cell">
        <title>Dothideomycete-plant interactions illuminated by genome sequencing and EST analysis of the wheat pathogen Stagonospora nodorum.</title>
        <authorList>
            <person name="Hane J.K."/>
            <person name="Lowe R.G."/>
            <person name="Solomon P.S."/>
            <person name="Tan K.C."/>
            <person name="Schoch C.L."/>
            <person name="Spatafora J.W."/>
            <person name="Crous P.W."/>
            <person name="Kodira C."/>
            <person name="Birren B.W."/>
            <person name="Galagan J.E."/>
            <person name="Torriani S.F."/>
            <person name="McDonald B.A."/>
            <person name="Oliver R.P."/>
        </authorList>
    </citation>
    <scope>NUCLEOTIDE SEQUENCE [LARGE SCALE GENOMIC DNA]</scope>
    <source>
        <strain evidence="2">SN15 / ATCC MYA-4574 / FGSC 10173</strain>
    </source>
</reference>
<dbReference type="EMBL" id="CH445340">
    <property type="protein sequence ID" value="EAT82420.1"/>
    <property type="molecule type" value="Genomic_DNA"/>
</dbReference>
<organism evidence="1 2">
    <name type="scientific">Phaeosphaeria nodorum (strain SN15 / ATCC MYA-4574 / FGSC 10173)</name>
    <name type="common">Glume blotch fungus</name>
    <name type="synonym">Parastagonospora nodorum</name>
    <dbReference type="NCBI Taxonomy" id="321614"/>
    <lineage>
        <taxon>Eukaryota</taxon>
        <taxon>Fungi</taxon>
        <taxon>Dikarya</taxon>
        <taxon>Ascomycota</taxon>
        <taxon>Pezizomycotina</taxon>
        <taxon>Dothideomycetes</taxon>
        <taxon>Pleosporomycetidae</taxon>
        <taxon>Pleosporales</taxon>
        <taxon>Pleosporineae</taxon>
        <taxon>Phaeosphaeriaceae</taxon>
        <taxon>Parastagonospora</taxon>
    </lineage>
</organism>
<protein>
    <submittedName>
        <fullName evidence="1">Uncharacterized protein</fullName>
    </submittedName>
</protein>
<dbReference type="InParanoid" id="Q0UDS9"/>
<evidence type="ECO:0000313" key="2">
    <source>
        <dbReference type="Proteomes" id="UP000001055"/>
    </source>
</evidence>
<dbReference type="Proteomes" id="UP000001055">
    <property type="component" value="Unassembled WGS sequence"/>
</dbReference>
<evidence type="ECO:0000313" key="1">
    <source>
        <dbReference type="EMBL" id="EAT82420.1"/>
    </source>
</evidence>
<dbReference type="KEGG" id="pno:SNOG_10085"/>
<proteinExistence type="predicted"/>